<dbReference type="VEuPathDB" id="FungiDB:ASPGLDRAFT_85218"/>
<dbReference type="OrthoDB" id="76567at2759"/>
<dbReference type="Proteomes" id="UP000184300">
    <property type="component" value="Unassembled WGS sequence"/>
</dbReference>
<proteinExistence type="predicted"/>
<evidence type="ECO:0000313" key="2">
    <source>
        <dbReference type="Proteomes" id="UP000184300"/>
    </source>
</evidence>
<accession>A0A1L9V963</accession>
<protein>
    <submittedName>
        <fullName evidence="1">Uncharacterized protein</fullName>
    </submittedName>
</protein>
<gene>
    <name evidence="1" type="ORF">ASPGLDRAFT_85218</name>
</gene>
<sequence>MTVNTDPESIVNEPGRGFLGHLASFIQRYPYRGRQQFLVDFEAERHRHRTDTSGHVSEWFLLTGVDNHIFKSEFIDPVNQKTPWTSWNSYDAHLQLLLVKMTKSPAHETASMTFHNIFLEAVEPTGLKRSLKEIGSATHFASLGAKEPDQAWRPHRLPSNRSRDWPSVVMEIAYSETESKLGSGVRFWMRASGGDVKVVLTLRINRQQPKIRIEKWVSNNSNNNRHHLDQSVTISKADNNRIIISNAPLTIDFEELFLRPASMPRERNIEVDAEKLQYLATEIWDEQGFLKREQINKYLPS</sequence>
<dbReference type="AlphaFoldDB" id="A0A1L9V963"/>
<name>A0A1L9V963_ASPGL</name>
<dbReference type="RefSeq" id="XP_022397148.1">
    <property type="nucleotide sequence ID" value="XM_022550324.1"/>
</dbReference>
<dbReference type="GeneID" id="34466584"/>
<dbReference type="EMBL" id="KV878911">
    <property type="protein sequence ID" value="OJJ80450.1"/>
    <property type="molecule type" value="Genomic_DNA"/>
</dbReference>
<organism evidence="1 2">
    <name type="scientific">Aspergillus glaucus CBS 516.65</name>
    <dbReference type="NCBI Taxonomy" id="1160497"/>
    <lineage>
        <taxon>Eukaryota</taxon>
        <taxon>Fungi</taxon>
        <taxon>Dikarya</taxon>
        <taxon>Ascomycota</taxon>
        <taxon>Pezizomycotina</taxon>
        <taxon>Eurotiomycetes</taxon>
        <taxon>Eurotiomycetidae</taxon>
        <taxon>Eurotiales</taxon>
        <taxon>Aspergillaceae</taxon>
        <taxon>Aspergillus</taxon>
        <taxon>Aspergillus subgen. Aspergillus</taxon>
    </lineage>
</organism>
<reference evidence="2" key="1">
    <citation type="journal article" date="2017" name="Genome Biol.">
        <title>Comparative genomics reveals high biological diversity and specific adaptations in the industrially and medically important fungal genus Aspergillus.</title>
        <authorList>
            <person name="de Vries R.P."/>
            <person name="Riley R."/>
            <person name="Wiebenga A."/>
            <person name="Aguilar-Osorio G."/>
            <person name="Amillis S."/>
            <person name="Uchima C.A."/>
            <person name="Anderluh G."/>
            <person name="Asadollahi M."/>
            <person name="Askin M."/>
            <person name="Barry K."/>
            <person name="Battaglia E."/>
            <person name="Bayram O."/>
            <person name="Benocci T."/>
            <person name="Braus-Stromeyer S.A."/>
            <person name="Caldana C."/>
            <person name="Canovas D."/>
            <person name="Cerqueira G.C."/>
            <person name="Chen F."/>
            <person name="Chen W."/>
            <person name="Choi C."/>
            <person name="Clum A."/>
            <person name="Dos Santos R.A."/>
            <person name="Damasio A.R."/>
            <person name="Diallinas G."/>
            <person name="Emri T."/>
            <person name="Fekete E."/>
            <person name="Flipphi M."/>
            <person name="Freyberg S."/>
            <person name="Gallo A."/>
            <person name="Gournas C."/>
            <person name="Habgood R."/>
            <person name="Hainaut M."/>
            <person name="Harispe M.L."/>
            <person name="Henrissat B."/>
            <person name="Hilden K.S."/>
            <person name="Hope R."/>
            <person name="Hossain A."/>
            <person name="Karabika E."/>
            <person name="Karaffa L."/>
            <person name="Karanyi Z."/>
            <person name="Krasevec N."/>
            <person name="Kuo A."/>
            <person name="Kusch H."/>
            <person name="LaButti K."/>
            <person name="Lagendijk E.L."/>
            <person name="Lapidus A."/>
            <person name="Levasseur A."/>
            <person name="Lindquist E."/>
            <person name="Lipzen A."/>
            <person name="Logrieco A.F."/>
            <person name="MacCabe A."/>
            <person name="Maekelae M.R."/>
            <person name="Malavazi I."/>
            <person name="Melin P."/>
            <person name="Meyer V."/>
            <person name="Mielnichuk N."/>
            <person name="Miskei M."/>
            <person name="Molnar A.P."/>
            <person name="Mule G."/>
            <person name="Ngan C.Y."/>
            <person name="Orejas M."/>
            <person name="Orosz E."/>
            <person name="Ouedraogo J.P."/>
            <person name="Overkamp K.M."/>
            <person name="Park H.-S."/>
            <person name="Perrone G."/>
            <person name="Piumi F."/>
            <person name="Punt P.J."/>
            <person name="Ram A.F."/>
            <person name="Ramon A."/>
            <person name="Rauscher S."/>
            <person name="Record E."/>
            <person name="Riano-Pachon D.M."/>
            <person name="Robert V."/>
            <person name="Roehrig J."/>
            <person name="Ruller R."/>
            <person name="Salamov A."/>
            <person name="Salih N.S."/>
            <person name="Samson R.A."/>
            <person name="Sandor E."/>
            <person name="Sanguinetti M."/>
            <person name="Schuetze T."/>
            <person name="Sepcic K."/>
            <person name="Shelest E."/>
            <person name="Sherlock G."/>
            <person name="Sophianopoulou V."/>
            <person name="Squina F.M."/>
            <person name="Sun H."/>
            <person name="Susca A."/>
            <person name="Todd R.B."/>
            <person name="Tsang A."/>
            <person name="Unkles S.E."/>
            <person name="van de Wiele N."/>
            <person name="van Rossen-Uffink D."/>
            <person name="Oliveira J.V."/>
            <person name="Vesth T.C."/>
            <person name="Visser J."/>
            <person name="Yu J.-H."/>
            <person name="Zhou M."/>
            <person name="Andersen M.R."/>
            <person name="Archer D.B."/>
            <person name="Baker S.E."/>
            <person name="Benoit I."/>
            <person name="Brakhage A.A."/>
            <person name="Braus G.H."/>
            <person name="Fischer R."/>
            <person name="Frisvad J.C."/>
            <person name="Goldman G.H."/>
            <person name="Houbraken J."/>
            <person name="Oakley B."/>
            <person name="Pocsi I."/>
            <person name="Scazzocchio C."/>
            <person name="Seiboth B."/>
            <person name="vanKuyk P.A."/>
            <person name="Wortman J."/>
            <person name="Dyer P.S."/>
            <person name="Grigoriev I.V."/>
        </authorList>
    </citation>
    <scope>NUCLEOTIDE SEQUENCE [LARGE SCALE GENOMIC DNA]</scope>
    <source>
        <strain evidence="2">CBS 516.65</strain>
    </source>
</reference>
<keyword evidence="2" id="KW-1185">Reference proteome</keyword>
<evidence type="ECO:0000313" key="1">
    <source>
        <dbReference type="EMBL" id="OJJ80450.1"/>
    </source>
</evidence>